<protein>
    <submittedName>
        <fullName evidence="1">Phage portal protein</fullName>
    </submittedName>
</protein>
<dbReference type="AlphaFoldDB" id="A0A846I655"/>
<evidence type="ECO:0000313" key="1">
    <source>
        <dbReference type="EMBL" id="NEZ93814.1"/>
    </source>
</evidence>
<gene>
    <name evidence="1" type="ORF">EXM69_18160</name>
</gene>
<dbReference type="EMBL" id="SGKC01000053">
    <property type="protein sequence ID" value="NEZ93814.1"/>
    <property type="molecule type" value="Genomic_DNA"/>
</dbReference>
<dbReference type="Proteomes" id="UP000473887">
    <property type="component" value="Unassembled WGS sequence"/>
</dbReference>
<proteinExistence type="predicted"/>
<dbReference type="InterPro" id="IPR006427">
    <property type="entry name" value="Portal_HK97"/>
</dbReference>
<dbReference type="RefSeq" id="WP_061317552.1">
    <property type="nucleotide sequence ID" value="NZ_LFON01000054.1"/>
</dbReference>
<accession>A0A846I655</accession>
<comment type="caution">
    <text evidence="1">The sequence shown here is derived from an EMBL/GenBank/DDBJ whole genome shotgun (WGS) entry which is preliminary data.</text>
</comment>
<dbReference type="Pfam" id="PF04860">
    <property type="entry name" value="Phage_portal"/>
    <property type="match status" value="1"/>
</dbReference>
<dbReference type="NCBIfam" id="TIGR01537">
    <property type="entry name" value="portal_HK97"/>
    <property type="match status" value="1"/>
</dbReference>
<evidence type="ECO:0000313" key="2">
    <source>
        <dbReference type="Proteomes" id="UP000473887"/>
    </source>
</evidence>
<reference evidence="1 2" key="1">
    <citation type="submission" date="2019-02" db="EMBL/GenBank/DDBJ databases">
        <title>Genome sequencing of Clostridium botulinum clinical isolates.</title>
        <authorList>
            <person name="Brunt J."/>
            <person name="Van Vliet A.H.M."/>
            <person name="Stringer S.C."/>
            <person name="Grant K.A."/>
            <person name="Carter A.C."/>
            <person name="Peck M.W."/>
        </authorList>
    </citation>
    <scope>NUCLEOTIDE SEQUENCE [LARGE SCALE GENOMIC DNA]</scope>
    <source>
        <strain evidence="1 2">H142660711</strain>
    </source>
</reference>
<name>A0A846I655_CLOBO</name>
<sequence length="415" mass="47457">MIFDKLIERREAVDINDWKSVYSFENGFDITPFELEMRESTYFSCINNISQDIAKCTLQIKKETEKGEVLAKEHYLYDLLRLRPNPYMSAIDCYKAFIALAKHWGYAGLFIDRERGKIKGLYPVKINNCTIDNSGLINSTKNNKILWDFEGVDGETGCCFDKNIIILRDFTLDGIKGKANRSILSESLDSSLKSQNYLNKLFTNGLTNKIVVQMTSDIKEEKELKKVQAKFDRVYSNNGRIFTIPAGYNIQPLNLSLSDAQYTELRKLSKEEIAMSFRVPLTKLGFVKENASSEEQDNIKYLTECLLVIFEQIEQEMDWKLLTPRERELGYKIRFNINVLLRTDSKTQAEVISTYVKNGVYDLDHARDILGVEKIGGELIITLPSGQVLLRDLLVGNVSYLNKKGSDTSEGGDKK</sequence>
<organism evidence="1 2">
    <name type="scientific">Clostridium botulinum</name>
    <dbReference type="NCBI Taxonomy" id="1491"/>
    <lineage>
        <taxon>Bacteria</taxon>
        <taxon>Bacillati</taxon>
        <taxon>Bacillota</taxon>
        <taxon>Clostridia</taxon>
        <taxon>Eubacteriales</taxon>
        <taxon>Clostridiaceae</taxon>
        <taxon>Clostridium</taxon>
    </lineage>
</organism>
<dbReference type="InterPro" id="IPR006944">
    <property type="entry name" value="Phage/GTA_portal"/>
</dbReference>